<reference evidence="3 4" key="1">
    <citation type="submission" date="2019-03" db="EMBL/GenBank/DDBJ databases">
        <title>Genomic analyses of the natural microbiome of Caenorhabditis elegans.</title>
        <authorList>
            <person name="Samuel B."/>
        </authorList>
    </citation>
    <scope>NUCLEOTIDE SEQUENCE [LARGE SCALE GENOMIC DNA]</scope>
    <source>
        <strain evidence="3 4">JUb102</strain>
    </source>
</reference>
<feature type="signal peptide" evidence="1">
    <location>
        <begin position="1"/>
        <end position="23"/>
    </location>
</feature>
<feature type="domain" description="Fimbrial-type adhesion" evidence="2">
    <location>
        <begin position="33"/>
        <end position="190"/>
    </location>
</feature>
<dbReference type="InterPro" id="IPR000259">
    <property type="entry name" value="Adhesion_dom_fimbrial"/>
</dbReference>
<dbReference type="Gene3D" id="2.60.40.1090">
    <property type="entry name" value="Fimbrial-type adhesion domain"/>
    <property type="match status" value="1"/>
</dbReference>
<dbReference type="EMBL" id="SMAS01000007">
    <property type="protein sequence ID" value="TCT31554.1"/>
    <property type="molecule type" value="Genomic_DNA"/>
</dbReference>
<dbReference type="GO" id="GO:0009289">
    <property type="term" value="C:pilus"/>
    <property type="evidence" value="ECO:0007669"/>
    <property type="project" value="InterPro"/>
</dbReference>
<dbReference type="Pfam" id="PF00419">
    <property type="entry name" value="Fimbrial"/>
    <property type="match status" value="1"/>
</dbReference>
<dbReference type="GO" id="GO:0043709">
    <property type="term" value="P:cell adhesion involved in single-species biofilm formation"/>
    <property type="evidence" value="ECO:0007669"/>
    <property type="project" value="TreeGrafter"/>
</dbReference>
<evidence type="ECO:0000313" key="3">
    <source>
        <dbReference type="EMBL" id="TCT31554.1"/>
    </source>
</evidence>
<feature type="chain" id="PRO_5020210714" evidence="1">
    <location>
        <begin position="24"/>
        <end position="190"/>
    </location>
</feature>
<accession>A0A4R3NIB7</accession>
<dbReference type="InterPro" id="IPR036937">
    <property type="entry name" value="Adhesion_dom_fimbrial_sf"/>
</dbReference>
<sequence>MKLTQLALACVFAASVVPVSSLAVNASNNGTVTFQGTVVETPCNIEQESLKQTVDFGQLSKKSLESGQPAEAKFDLKFTGCDLEGYGEAPGNGGGETRALKSMMMTFTGQNYVGTAGDQMLQTSTGNVNNLGIAIEGFKFGEAKDVIGSMINPIGDNVLNFTALAKAVDKTKPVGEGKFEAISNFRITYQ</sequence>
<evidence type="ECO:0000313" key="4">
    <source>
        <dbReference type="Proteomes" id="UP000295055"/>
    </source>
</evidence>
<dbReference type="InterPro" id="IPR050263">
    <property type="entry name" value="Bact_Fimbrial_Adh_Pro"/>
</dbReference>
<dbReference type="PANTHER" id="PTHR33420:SF26">
    <property type="entry name" value="FIMBRIAL SUBUNIT"/>
    <property type="match status" value="1"/>
</dbReference>
<dbReference type="Proteomes" id="UP000295055">
    <property type="component" value="Unassembled WGS sequence"/>
</dbReference>
<name>A0A4R3NIB7_9GAMM</name>
<organism evidence="3 4">
    <name type="scientific">Providencia alcalifaciens</name>
    <dbReference type="NCBI Taxonomy" id="126385"/>
    <lineage>
        <taxon>Bacteria</taxon>
        <taxon>Pseudomonadati</taxon>
        <taxon>Pseudomonadota</taxon>
        <taxon>Gammaproteobacteria</taxon>
        <taxon>Enterobacterales</taxon>
        <taxon>Morganellaceae</taxon>
        <taxon>Providencia</taxon>
    </lineage>
</organism>
<comment type="caution">
    <text evidence="3">The sequence shown here is derived from an EMBL/GenBank/DDBJ whole genome shotgun (WGS) entry which is preliminary data.</text>
</comment>
<dbReference type="AlphaFoldDB" id="A0A4R3NIB7"/>
<dbReference type="RefSeq" id="WP_132496706.1">
    <property type="nucleotide sequence ID" value="NZ_SMAS01000007.1"/>
</dbReference>
<dbReference type="InterPro" id="IPR008966">
    <property type="entry name" value="Adhesion_dom_sf"/>
</dbReference>
<keyword evidence="1" id="KW-0732">Signal</keyword>
<dbReference type="OrthoDB" id="6466138at2"/>
<evidence type="ECO:0000259" key="2">
    <source>
        <dbReference type="Pfam" id="PF00419"/>
    </source>
</evidence>
<protein>
    <submittedName>
        <fullName evidence="3">Type 1 fimbria pilin</fullName>
    </submittedName>
</protein>
<proteinExistence type="predicted"/>
<dbReference type="SUPFAM" id="SSF49401">
    <property type="entry name" value="Bacterial adhesins"/>
    <property type="match status" value="1"/>
</dbReference>
<evidence type="ECO:0000256" key="1">
    <source>
        <dbReference type="SAM" id="SignalP"/>
    </source>
</evidence>
<gene>
    <name evidence="3" type="ORF">EC835_10782</name>
</gene>
<dbReference type="PANTHER" id="PTHR33420">
    <property type="entry name" value="FIMBRIAL SUBUNIT ELFA-RELATED"/>
    <property type="match status" value="1"/>
</dbReference>